<accession>A0ABN8N6X6</accession>
<name>A0ABN8N6X6_9CNID</name>
<dbReference type="Proteomes" id="UP001159427">
    <property type="component" value="Unassembled WGS sequence"/>
</dbReference>
<keyword evidence="1" id="KW-0175">Coiled coil</keyword>
<evidence type="ECO:0000313" key="3">
    <source>
        <dbReference type="EMBL" id="CAH3041593.1"/>
    </source>
</evidence>
<reference evidence="3 4" key="1">
    <citation type="submission" date="2022-05" db="EMBL/GenBank/DDBJ databases">
        <authorList>
            <consortium name="Genoscope - CEA"/>
            <person name="William W."/>
        </authorList>
    </citation>
    <scope>NUCLEOTIDE SEQUENCE [LARGE SCALE GENOMIC DNA]</scope>
</reference>
<gene>
    <name evidence="3" type="ORF">PEVE_00040356</name>
</gene>
<evidence type="ECO:0000313" key="4">
    <source>
        <dbReference type="Proteomes" id="UP001159427"/>
    </source>
</evidence>
<proteinExistence type="predicted"/>
<organism evidence="3 4">
    <name type="scientific">Porites evermanni</name>
    <dbReference type="NCBI Taxonomy" id="104178"/>
    <lineage>
        <taxon>Eukaryota</taxon>
        <taxon>Metazoa</taxon>
        <taxon>Cnidaria</taxon>
        <taxon>Anthozoa</taxon>
        <taxon>Hexacorallia</taxon>
        <taxon>Scleractinia</taxon>
        <taxon>Fungiina</taxon>
        <taxon>Poritidae</taxon>
        <taxon>Porites</taxon>
    </lineage>
</organism>
<feature type="non-terminal residue" evidence="3">
    <location>
        <position position="1"/>
    </location>
</feature>
<protein>
    <submittedName>
        <fullName evidence="3">Uncharacterized protein</fullName>
    </submittedName>
</protein>
<dbReference type="EMBL" id="CALNXI010000732">
    <property type="protein sequence ID" value="CAH3041593.1"/>
    <property type="molecule type" value="Genomic_DNA"/>
</dbReference>
<keyword evidence="4" id="KW-1185">Reference proteome</keyword>
<feature type="coiled-coil region" evidence="1">
    <location>
        <begin position="197"/>
        <end position="224"/>
    </location>
</feature>
<feature type="compositionally biased region" description="Polar residues" evidence="2">
    <location>
        <begin position="50"/>
        <end position="141"/>
    </location>
</feature>
<feature type="region of interest" description="Disordered" evidence="2">
    <location>
        <begin position="43"/>
        <end position="141"/>
    </location>
</feature>
<comment type="caution">
    <text evidence="3">The sequence shown here is derived from an EMBL/GenBank/DDBJ whole genome shotgun (WGS) entry which is preliminary data.</text>
</comment>
<sequence length="288" mass="32355">KLQHTVQEERIQAILNGRRAEGTCTPSASVQPLVAGDSEMLVHVPPPPQIRTSHAQSDYTPQVSPYPISSTPSHTRISDQQQASPLQPSRTPVYTHETNQQKTVPAHTINTTPVNSKQQLHTMSHYSGNSTPQPSHENQQLRTPLQTNSVQMRPSHMSMLDDSDTDDLIELNPLCRPEATNRSSEWESFASHFTSEFEWLKAEVEMLRNEVQQLKKANKGSKEHLQGLVSRMTSPFEGLKKVLFYLFTEEQLRCSSLKGITNVAGGANTALDKEKLNSLYCKSMFFLF</sequence>
<evidence type="ECO:0000256" key="1">
    <source>
        <dbReference type="SAM" id="Coils"/>
    </source>
</evidence>
<evidence type="ECO:0000256" key="2">
    <source>
        <dbReference type="SAM" id="MobiDB-lite"/>
    </source>
</evidence>